<dbReference type="Pfam" id="PF07727">
    <property type="entry name" value="RVT_2"/>
    <property type="match status" value="1"/>
</dbReference>
<name>A0A6L2LKL2_TANCI</name>
<evidence type="ECO:0000256" key="1">
    <source>
        <dbReference type="PROSITE-ProRule" id="PRU00047"/>
    </source>
</evidence>
<dbReference type="InterPro" id="IPR013103">
    <property type="entry name" value="RVT_2"/>
</dbReference>
<dbReference type="SUPFAM" id="SSF57756">
    <property type="entry name" value="Retrovirus zinc finger-like domains"/>
    <property type="match status" value="1"/>
</dbReference>
<keyword evidence="1" id="KW-0863">Zinc-finger</keyword>
<feature type="domain" description="CCHC-type" evidence="3">
    <location>
        <begin position="74"/>
        <end position="89"/>
    </location>
</feature>
<feature type="region of interest" description="Disordered" evidence="2">
    <location>
        <begin position="235"/>
        <end position="254"/>
    </location>
</feature>
<dbReference type="InterPro" id="IPR001878">
    <property type="entry name" value="Znf_CCHC"/>
</dbReference>
<dbReference type="Gene3D" id="3.30.420.10">
    <property type="entry name" value="Ribonuclease H-like superfamily/Ribonuclease H"/>
    <property type="match status" value="1"/>
</dbReference>
<proteinExistence type="predicted"/>
<feature type="compositionally biased region" description="Acidic residues" evidence="2">
    <location>
        <begin position="288"/>
        <end position="345"/>
    </location>
</feature>
<comment type="caution">
    <text evidence="4">The sequence shown here is derived from an EMBL/GenBank/DDBJ whole genome shotgun (WGS) entry which is preliminary data.</text>
</comment>
<dbReference type="InterPro" id="IPR036397">
    <property type="entry name" value="RNaseH_sf"/>
</dbReference>
<dbReference type="Gene3D" id="4.10.60.10">
    <property type="entry name" value="Zinc finger, CCHC-type"/>
    <property type="match status" value="1"/>
</dbReference>
<dbReference type="GO" id="GO:0003676">
    <property type="term" value="F:nucleic acid binding"/>
    <property type="evidence" value="ECO:0007669"/>
    <property type="project" value="InterPro"/>
</dbReference>
<dbReference type="Pfam" id="PF00098">
    <property type="entry name" value="zf-CCHC"/>
    <property type="match status" value="1"/>
</dbReference>
<accession>A0A6L2LKL2</accession>
<feature type="compositionally biased region" description="Polar residues" evidence="2">
    <location>
        <begin position="195"/>
        <end position="209"/>
    </location>
</feature>
<dbReference type="GO" id="GO:0008270">
    <property type="term" value="F:zinc ion binding"/>
    <property type="evidence" value="ECO:0007669"/>
    <property type="project" value="UniProtKB-KW"/>
</dbReference>
<protein>
    <submittedName>
        <fullName evidence="4">Integrase, catalytic region, zinc finger, CCHC-type, peptidase aspartic, catalytic</fullName>
    </submittedName>
</protein>
<evidence type="ECO:0000259" key="3">
    <source>
        <dbReference type="PROSITE" id="PS50158"/>
    </source>
</evidence>
<feature type="region of interest" description="Disordered" evidence="2">
    <location>
        <begin position="275"/>
        <end position="356"/>
    </location>
</feature>
<gene>
    <name evidence="4" type="ORF">Tci_033648</name>
</gene>
<dbReference type="AlphaFoldDB" id="A0A6L2LKL2"/>
<dbReference type="PROSITE" id="PS50158">
    <property type="entry name" value="ZF_CCHC"/>
    <property type="match status" value="1"/>
</dbReference>
<evidence type="ECO:0000313" key="4">
    <source>
        <dbReference type="EMBL" id="GEU61670.1"/>
    </source>
</evidence>
<organism evidence="4">
    <name type="scientific">Tanacetum cinerariifolium</name>
    <name type="common">Dalmatian daisy</name>
    <name type="synonym">Chrysanthemum cinerariifolium</name>
    <dbReference type="NCBI Taxonomy" id="118510"/>
    <lineage>
        <taxon>Eukaryota</taxon>
        <taxon>Viridiplantae</taxon>
        <taxon>Streptophyta</taxon>
        <taxon>Embryophyta</taxon>
        <taxon>Tracheophyta</taxon>
        <taxon>Spermatophyta</taxon>
        <taxon>Magnoliopsida</taxon>
        <taxon>eudicotyledons</taxon>
        <taxon>Gunneridae</taxon>
        <taxon>Pentapetalae</taxon>
        <taxon>asterids</taxon>
        <taxon>campanulids</taxon>
        <taxon>Asterales</taxon>
        <taxon>Asteraceae</taxon>
        <taxon>Asteroideae</taxon>
        <taxon>Anthemideae</taxon>
        <taxon>Anthemidinae</taxon>
        <taxon>Tanacetum</taxon>
    </lineage>
</organism>
<dbReference type="InterPro" id="IPR036875">
    <property type="entry name" value="Znf_CCHC_sf"/>
</dbReference>
<dbReference type="PANTHER" id="PTHR11439">
    <property type="entry name" value="GAG-POL-RELATED RETROTRANSPOSON"/>
    <property type="match status" value="1"/>
</dbReference>
<dbReference type="PANTHER" id="PTHR11439:SF509">
    <property type="entry name" value="RNA-DIRECTED DNA POLYMERASE"/>
    <property type="match status" value="1"/>
</dbReference>
<dbReference type="InterPro" id="IPR012337">
    <property type="entry name" value="RNaseH-like_sf"/>
</dbReference>
<dbReference type="SMART" id="SM00343">
    <property type="entry name" value="ZnF_C2HC"/>
    <property type="match status" value="1"/>
</dbReference>
<evidence type="ECO:0000256" key="2">
    <source>
        <dbReference type="SAM" id="MobiDB-lite"/>
    </source>
</evidence>
<reference evidence="4" key="1">
    <citation type="journal article" date="2019" name="Sci. Rep.">
        <title>Draft genome of Tanacetum cinerariifolium, the natural source of mosquito coil.</title>
        <authorList>
            <person name="Yamashiro T."/>
            <person name="Shiraishi A."/>
            <person name="Satake H."/>
            <person name="Nakayama K."/>
        </authorList>
    </citation>
    <scope>NUCLEOTIDE SEQUENCE</scope>
</reference>
<feature type="region of interest" description="Disordered" evidence="2">
    <location>
        <begin position="195"/>
        <end position="218"/>
    </location>
</feature>
<keyword evidence="1" id="KW-0862">Zinc</keyword>
<dbReference type="EMBL" id="BKCJ010004543">
    <property type="protein sequence ID" value="GEU61670.1"/>
    <property type="molecule type" value="Genomic_DNA"/>
</dbReference>
<dbReference type="SUPFAM" id="SSF53098">
    <property type="entry name" value="Ribonuclease H-like"/>
    <property type="match status" value="1"/>
</dbReference>
<sequence>MMSFLSTVVTSRYPTTSNQLKNSSNTKPQATINDERFTLQPVHGRQISFATGTTKTYTSEASGSNSGKQRTIICYNCKEEGHMSKQCTKPKRKWDDSWFKDKVLLVQAQENGQILHKKELAFLADPEIAEVALMENLSHYGSDALAEVHNFDNIDNNMINQGVQVRPSSEQSRVVNHSETKITSDSNIISYSQYSHETKQADASPSSRPTKVEVPKELPKVSMDPYVEVTLQEPPSLDYIPSPEEPEQAPPSPYYIIGLEHADDEIVAEDQPYAEDASPIAQSPEYVPESDFEAHPEDDDDEDPEEDPVDYPADGGDDGDNEEESSEDDEDDDMDVKANEEEEEEHPAPADSRLDIALGPRYEVEESSSAAAARPTGGFRADYGFVATVVREIMRQTVISELLSINHRRSTEILELRTALQGQCNGCMLFDNHDLCVLNVINDVNGCSKSKSVKKNSKRKVRKPTGKVFTKTGYTWRPTGRTFTIIENMCPLTKITTTTEVPPRKPTALETDAPKTVATLVYLRKPRKSKTNVPVSKPKIIKSIFANKKEPSKSWGSIDSDVPSSSLDECRNNHVAKIMGYGDYQIGNVTISRVYYVKGLGHNLFSVGKFCDSNLEVAFFQHTCYIRNLKGVNLLTGSQGNNLYTLYLGDMMASSPICLLSKASKIKSWLWHRRLSRLNFCAINHLARHGLIRDNGTESVNQTLREYYEKVDISHETSVASSLQQNGVVKRQAVATACYTQNRSIIRLHHGKTPYEPLHDKLSDLSFFYVFGALCYLMNHSENLGKLQPKADIGLVPKPPPSTLFVPPLRTDWDLLFQPLFDELLTSSPSVDLPAPEVISPIAEVVAPEPAESTGSPSSTVVDQDAPLLELVPRLDKVMVSTLKWIYKVKLDELGGILRNKARLVACGYRQEEGIDFEESFAPVARLDAIRIFFAFAAHMNMIVYQMDVKTAFCEKKFMSANRTESLKKYGMESSELVDTPMAKPAKKHLHAVKRIFNYLRGTINRGLWYPKDSSIALTAYADADHAGCQDTRRSTSESTKLLGDRLVSWSSKRQKSIVISSTKLNILPCLAVVLKSYG</sequence>
<keyword evidence="1" id="KW-0479">Metal-binding</keyword>